<dbReference type="RefSeq" id="WP_311956608.1">
    <property type="nucleotide sequence ID" value="NZ_JARQDZ010000001.1"/>
</dbReference>
<evidence type="ECO:0000256" key="6">
    <source>
        <dbReference type="ARBA" id="ARBA00022777"/>
    </source>
</evidence>
<dbReference type="Gene3D" id="3.30.420.40">
    <property type="match status" value="2"/>
</dbReference>
<dbReference type="GO" id="GO:0005524">
    <property type="term" value="F:ATP binding"/>
    <property type="evidence" value="ECO:0007669"/>
    <property type="project" value="UniProtKB-KW"/>
</dbReference>
<dbReference type="EC" id="2.7.1.2" evidence="2"/>
<dbReference type="InterPro" id="IPR004654">
    <property type="entry name" value="ROK_glcA"/>
</dbReference>
<evidence type="ECO:0000256" key="4">
    <source>
        <dbReference type="ARBA" id="ARBA00022679"/>
    </source>
</evidence>
<accession>A0ABD5FH28</accession>
<organism evidence="9 10">
    <name type="scientific">Enterococcus casseliflavus</name>
    <name type="common">Enterococcus flavescens</name>
    <dbReference type="NCBI Taxonomy" id="37734"/>
    <lineage>
        <taxon>Bacteria</taxon>
        <taxon>Bacillati</taxon>
        <taxon>Bacillota</taxon>
        <taxon>Bacilli</taxon>
        <taxon>Lactobacillales</taxon>
        <taxon>Enterococcaceae</taxon>
        <taxon>Enterococcus</taxon>
    </lineage>
</organism>
<sequence>MENYYLGIDLGGTTTKFGLVTTEGRLKKEWWIPTDCRQNGTRIIPDCLASIQKELASELKQKRILGIGMGCPGAVDRVHGTVSNAFNLGWTHAQPIRAAFEQSLCLPFFLENDANAAALGEKWQGSGDGEKDVVFLTLGTGVGGGVILNDQLVTGVGGAGGEIGHFPVTNPHSFDCSCGNSSCLETLVSATGIVKLAESYRLTTATTLNDCPKLTSAIIFAEAEKGDLLALKVVNEAANYLGQACSMIANLLNPHSIIIGGGVAEAKDFLMDRVRARFEQGNFPAVRKTTKLKRASLGKDAGIFGPAYLVKIRNTAG</sequence>
<keyword evidence="7" id="KW-0067">ATP-binding</keyword>
<proteinExistence type="inferred from homology"/>
<evidence type="ECO:0000256" key="8">
    <source>
        <dbReference type="ARBA" id="ARBA00032386"/>
    </source>
</evidence>
<dbReference type="GO" id="GO:0004340">
    <property type="term" value="F:glucokinase activity"/>
    <property type="evidence" value="ECO:0007669"/>
    <property type="project" value="UniProtKB-EC"/>
</dbReference>
<dbReference type="NCBIfam" id="TIGR00744">
    <property type="entry name" value="ROK_glcA_fam"/>
    <property type="match status" value="1"/>
</dbReference>
<dbReference type="AlphaFoldDB" id="A0ABD5FH28"/>
<evidence type="ECO:0000313" key="9">
    <source>
        <dbReference type="EMBL" id="MDT2981029.1"/>
    </source>
</evidence>
<dbReference type="SUPFAM" id="SSF53067">
    <property type="entry name" value="Actin-like ATPase domain"/>
    <property type="match status" value="1"/>
</dbReference>
<evidence type="ECO:0000313" key="10">
    <source>
        <dbReference type="Proteomes" id="UP001253851"/>
    </source>
</evidence>
<keyword evidence="5" id="KW-0547">Nucleotide-binding</keyword>
<gene>
    <name evidence="9" type="ORF">P7I34_00040</name>
</gene>
<name>A0ABD5FH28_ENTCA</name>
<evidence type="ECO:0000256" key="2">
    <source>
        <dbReference type="ARBA" id="ARBA00012323"/>
    </source>
</evidence>
<dbReference type="Proteomes" id="UP001253851">
    <property type="component" value="Unassembled WGS sequence"/>
</dbReference>
<keyword evidence="6" id="KW-0418">Kinase</keyword>
<comment type="caution">
    <text evidence="9">The sequence shown here is derived from an EMBL/GenBank/DDBJ whole genome shotgun (WGS) entry which is preliminary data.</text>
</comment>
<dbReference type="EMBL" id="JARQDZ010000001">
    <property type="protein sequence ID" value="MDT2981029.1"/>
    <property type="molecule type" value="Genomic_DNA"/>
</dbReference>
<dbReference type="InterPro" id="IPR049874">
    <property type="entry name" value="ROK_cs"/>
</dbReference>
<dbReference type="PANTHER" id="PTHR18964:SF149">
    <property type="entry name" value="BIFUNCTIONAL UDP-N-ACETYLGLUCOSAMINE 2-EPIMERASE_N-ACETYLMANNOSAMINE KINASE"/>
    <property type="match status" value="1"/>
</dbReference>
<dbReference type="InterPro" id="IPR043129">
    <property type="entry name" value="ATPase_NBD"/>
</dbReference>
<evidence type="ECO:0000256" key="1">
    <source>
        <dbReference type="ARBA" id="ARBA00006479"/>
    </source>
</evidence>
<keyword evidence="4 9" id="KW-0808">Transferase</keyword>
<evidence type="ECO:0000256" key="3">
    <source>
        <dbReference type="ARBA" id="ARBA00014701"/>
    </source>
</evidence>
<dbReference type="InterPro" id="IPR000600">
    <property type="entry name" value="ROK"/>
</dbReference>
<dbReference type="PROSITE" id="PS01125">
    <property type="entry name" value="ROK"/>
    <property type="match status" value="1"/>
</dbReference>
<evidence type="ECO:0000256" key="5">
    <source>
        <dbReference type="ARBA" id="ARBA00022741"/>
    </source>
</evidence>
<comment type="similarity">
    <text evidence="1">Belongs to the ROK (NagC/XylR) family.</text>
</comment>
<evidence type="ECO:0000256" key="7">
    <source>
        <dbReference type="ARBA" id="ARBA00022840"/>
    </source>
</evidence>
<dbReference type="Pfam" id="PF00480">
    <property type="entry name" value="ROK"/>
    <property type="match status" value="1"/>
</dbReference>
<reference evidence="9 10" key="1">
    <citation type="submission" date="2023-03" db="EMBL/GenBank/DDBJ databases">
        <authorList>
            <person name="Shen W."/>
            <person name="Cai J."/>
        </authorList>
    </citation>
    <scope>NUCLEOTIDE SEQUENCE [LARGE SCALE GENOMIC DNA]</scope>
    <source>
        <strain evidence="9 10">B516</strain>
    </source>
</reference>
<protein>
    <recommendedName>
        <fullName evidence="3">Glucokinase</fullName>
        <ecNumber evidence="2">2.7.1.2</ecNumber>
    </recommendedName>
    <alternativeName>
        <fullName evidence="8">Glucose kinase</fullName>
    </alternativeName>
</protein>
<dbReference type="PANTHER" id="PTHR18964">
    <property type="entry name" value="ROK (REPRESSOR, ORF, KINASE) FAMILY"/>
    <property type="match status" value="1"/>
</dbReference>